<proteinExistence type="predicted"/>
<organism evidence="1 2">
    <name type="scientific">Dyadobacter psychrophilus</name>
    <dbReference type="NCBI Taxonomy" id="651661"/>
    <lineage>
        <taxon>Bacteria</taxon>
        <taxon>Pseudomonadati</taxon>
        <taxon>Bacteroidota</taxon>
        <taxon>Cytophagia</taxon>
        <taxon>Cytophagales</taxon>
        <taxon>Spirosomataceae</taxon>
        <taxon>Dyadobacter</taxon>
    </lineage>
</organism>
<dbReference type="EMBL" id="FUZA01000002">
    <property type="protein sequence ID" value="SKB85858.1"/>
    <property type="molecule type" value="Genomic_DNA"/>
</dbReference>
<evidence type="ECO:0000313" key="2">
    <source>
        <dbReference type="Proteomes" id="UP000190897"/>
    </source>
</evidence>
<dbReference type="STRING" id="651661.SAMN05660293_02664"/>
<dbReference type="AlphaFoldDB" id="A0A1T5EPS6"/>
<keyword evidence="2" id="KW-1185">Reference proteome</keyword>
<name>A0A1T5EPS6_9BACT</name>
<gene>
    <name evidence="1" type="ORF">SAMN05660293_02664</name>
</gene>
<reference evidence="2" key="1">
    <citation type="submission" date="2017-02" db="EMBL/GenBank/DDBJ databases">
        <authorList>
            <person name="Varghese N."/>
            <person name="Submissions S."/>
        </authorList>
    </citation>
    <scope>NUCLEOTIDE SEQUENCE [LARGE SCALE GENOMIC DNA]</scope>
    <source>
        <strain evidence="2">DSM 22270</strain>
    </source>
</reference>
<protein>
    <submittedName>
        <fullName evidence="1">Uncharacterized protein</fullName>
    </submittedName>
</protein>
<dbReference type="Proteomes" id="UP000190897">
    <property type="component" value="Unassembled WGS sequence"/>
</dbReference>
<evidence type="ECO:0000313" key="1">
    <source>
        <dbReference type="EMBL" id="SKB85858.1"/>
    </source>
</evidence>
<sequence length="158" mass="18355">MCWQLTAVQCLVAVKIRSGFPEKLYETDIFPLIYRLLIEPHQSINGFENKLLLTFICNGLIKFWYTHYILLCTHLYFFRDITATSTIPFIPRRRALVTTLMLLGNLDQVSAGVFENGDSDVTHFFRLSLKFHPELHKLFVGLLNIVNPKHCRRNVGVK</sequence>
<accession>A0A1T5EPS6</accession>